<dbReference type="InterPro" id="IPR036390">
    <property type="entry name" value="WH_DNA-bd_sf"/>
</dbReference>
<dbReference type="SUPFAM" id="SSF46785">
    <property type="entry name" value="Winged helix' DNA-binding domain"/>
    <property type="match status" value="1"/>
</dbReference>
<organism evidence="2 3">
    <name type="scientific">Pelagibacterium flavum</name>
    <dbReference type="NCBI Taxonomy" id="2984530"/>
    <lineage>
        <taxon>Bacteria</taxon>
        <taxon>Pseudomonadati</taxon>
        <taxon>Pseudomonadota</taxon>
        <taxon>Alphaproteobacteria</taxon>
        <taxon>Hyphomicrobiales</taxon>
        <taxon>Devosiaceae</taxon>
        <taxon>Pelagibacterium</taxon>
    </lineage>
</organism>
<evidence type="ECO:0000313" key="2">
    <source>
        <dbReference type="EMBL" id="UYQ72655.1"/>
    </source>
</evidence>
<dbReference type="InterPro" id="IPR000944">
    <property type="entry name" value="Tscrpt_reg_Rrf2"/>
</dbReference>
<evidence type="ECO:0000256" key="1">
    <source>
        <dbReference type="ARBA" id="ARBA00023125"/>
    </source>
</evidence>
<dbReference type="InterPro" id="IPR036388">
    <property type="entry name" value="WH-like_DNA-bd_sf"/>
</dbReference>
<dbReference type="PANTHER" id="PTHR33221">
    <property type="entry name" value="WINGED HELIX-TURN-HELIX TRANSCRIPTIONAL REGULATOR, RRF2 FAMILY"/>
    <property type="match status" value="1"/>
</dbReference>
<dbReference type="PROSITE" id="PS51197">
    <property type="entry name" value="HTH_RRF2_2"/>
    <property type="match status" value="1"/>
</dbReference>
<gene>
    <name evidence="2" type="ORF">OF122_02400</name>
</gene>
<protein>
    <submittedName>
        <fullName evidence="2">Rrf2 family transcriptional regulator</fullName>
    </submittedName>
</protein>
<proteinExistence type="predicted"/>
<sequence>MRLTLHTDLALRVMVYLAQYQDRLCSISEISRFYDVSHNHLVKVAHGLVRKGYIESARGRMGGLRLARAASEISVGEIVRSMEDCLDLVDCTTCRLAPGCGLRGLIGQAMAAFLHVLDECTIAQLQGEATGILSILSTQQLPPTQTLQQR</sequence>
<dbReference type="NCBIfam" id="TIGR00738">
    <property type="entry name" value="rrf2_super"/>
    <property type="match status" value="1"/>
</dbReference>
<dbReference type="Proteomes" id="UP001163882">
    <property type="component" value="Chromosome"/>
</dbReference>
<keyword evidence="1" id="KW-0238">DNA-binding</keyword>
<dbReference type="Pfam" id="PF02082">
    <property type="entry name" value="Rrf2"/>
    <property type="match status" value="1"/>
</dbReference>
<dbReference type="EMBL" id="CP107716">
    <property type="protein sequence ID" value="UYQ72655.1"/>
    <property type="molecule type" value="Genomic_DNA"/>
</dbReference>
<dbReference type="PANTHER" id="PTHR33221:SF4">
    <property type="entry name" value="HTH-TYPE TRANSCRIPTIONAL REPRESSOR NSRR"/>
    <property type="match status" value="1"/>
</dbReference>
<accession>A0ABY6IPX0</accession>
<reference evidence="2" key="1">
    <citation type="submission" date="2022-10" db="EMBL/GenBank/DDBJ databases">
        <title>YIM 151497 complete genome.</title>
        <authorList>
            <person name="Chen X."/>
        </authorList>
    </citation>
    <scope>NUCLEOTIDE SEQUENCE</scope>
    <source>
        <strain evidence="2">YIM 151497</strain>
    </source>
</reference>
<name>A0ABY6IPX0_9HYPH</name>
<dbReference type="RefSeq" id="WP_264226267.1">
    <property type="nucleotide sequence ID" value="NZ_CP107716.1"/>
</dbReference>
<evidence type="ECO:0000313" key="3">
    <source>
        <dbReference type="Proteomes" id="UP001163882"/>
    </source>
</evidence>
<dbReference type="Gene3D" id="1.10.10.10">
    <property type="entry name" value="Winged helix-like DNA-binding domain superfamily/Winged helix DNA-binding domain"/>
    <property type="match status" value="1"/>
</dbReference>
<keyword evidence="3" id="KW-1185">Reference proteome</keyword>